<accession>A0A1Q9HEP6</accession>
<dbReference type="PROSITE" id="PS50111">
    <property type="entry name" value="CHEMOTAXIS_TRANSDUC_2"/>
    <property type="match status" value="1"/>
</dbReference>
<evidence type="ECO:0000313" key="13">
    <source>
        <dbReference type="Proteomes" id="UP000186313"/>
    </source>
</evidence>
<keyword evidence="5 7" id="KW-0807">Transducer</keyword>
<dbReference type="FunFam" id="1.10.287.950:FF:000001">
    <property type="entry name" value="Methyl-accepting chemotaxis sensory transducer"/>
    <property type="match status" value="1"/>
</dbReference>
<evidence type="ECO:0000256" key="5">
    <source>
        <dbReference type="ARBA" id="ARBA00023224"/>
    </source>
</evidence>
<reference evidence="12 13" key="1">
    <citation type="submission" date="2016-09" db="EMBL/GenBank/DDBJ databases">
        <title>Genomic Taxonomy of the Vibrionaceae.</title>
        <authorList>
            <person name="Gonzalez-Castillo A."/>
            <person name="Gomez-Gil B."/>
            <person name="Enciso-Ibarra K."/>
        </authorList>
    </citation>
    <scope>NUCLEOTIDE SEQUENCE [LARGE SCALE GENOMIC DNA]</scope>
    <source>
        <strain evidence="12 13">CAIM 703</strain>
    </source>
</reference>
<dbReference type="Gene3D" id="1.10.287.950">
    <property type="entry name" value="Methyl-accepting chemotaxis protein"/>
    <property type="match status" value="1"/>
</dbReference>
<dbReference type="SUPFAM" id="SSF58104">
    <property type="entry name" value="Methyl-accepting chemotaxis protein (MCP) signaling domain"/>
    <property type="match status" value="1"/>
</dbReference>
<dbReference type="OrthoDB" id="2489132at2"/>
<evidence type="ECO:0000313" key="12">
    <source>
        <dbReference type="EMBL" id="OLQ88186.1"/>
    </source>
</evidence>
<name>A0A1Q9HEP6_9VIBR</name>
<organism evidence="12 13">
    <name type="scientific">Vibrio panuliri</name>
    <dbReference type="NCBI Taxonomy" id="1381081"/>
    <lineage>
        <taxon>Bacteria</taxon>
        <taxon>Pseudomonadati</taxon>
        <taxon>Pseudomonadota</taxon>
        <taxon>Gammaproteobacteria</taxon>
        <taxon>Vibrionales</taxon>
        <taxon>Vibrionaceae</taxon>
        <taxon>Vibrio</taxon>
    </lineage>
</organism>
<gene>
    <name evidence="12" type="ORF">BIY22_08450</name>
</gene>
<dbReference type="RefSeq" id="WP_075709354.1">
    <property type="nucleotide sequence ID" value="NZ_MJMJ01000023.1"/>
</dbReference>
<dbReference type="Proteomes" id="UP000186313">
    <property type="component" value="Unassembled WGS sequence"/>
</dbReference>
<dbReference type="AlphaFoldDB" id="A0A1Q9HEP6"/>
<dbReference type="PANTHER" id="PTHR32089:SF119">
    <property type="entry name" value="METHYL-ACCEPTING CHEMOTAXIS PROTEIN CTPL"/>
    <property type="match status" value="1"/>
</dbReference>
<feature type="domain" description="Methyl-accepting transducer" evidence="10">
    <location>
        <begin position="392"/>
        <end position="628"/>
    </location>
</feature>
<dbReference type="EMBL" id="MJMJ01000023">
    <property type="protein sequence ID" value="OLQ88186.1"/>
    <property type="molecule type" value="Genomic_DNA"/>
</dbReference>
<dbReference type="PANTHER" id="PTHR32089">
    <property type="entry name" value="METHYL-ACCEPTING CHEMOTAXIS PROTEIN MCPB"/>
    <property type="match status" value="1"/>
</dbReference>
<evidence type="ECO:0000256" key="7">
    <source>
        <dbReference type="PROSITE-ProRule" id="PRU00284"/>
    </source>
</evidence>
<dbReference type="Pfam" id="PF00015">
    <property type="entry name" value="MCPsignal"/>
    <property type="match status" value="1"/>
</dbReference>
<evidence type="ECO:0000256" key="6">
    <source>
        <dbReference type="ARBA" id="ARBA00029447"/>
    </source>
</evidence>
<feature type="transmembrane region" description="Helical" evidence="9">
    <location>
        <begin position="313"/>
        <end position="336"/>
    </location>
</feature>
<evidence type="ECO:0000256" key="3">
    <source>
        <dbReference type="ARBA" id="ARBA00022989"/>
    </source>
</evidence>
<feature type="transmembrane region" description="Helical" evidence="9">
    <location>
        <begin position="12"/>
        <end position="36"/>
    </location>
</feature>
<evidence type="ECO:0000256" key="4">
    <source>
        <dbReference type="ARBA" id="ARBA00023136"/>
    </source>
</evidence>
<dbReference type="GO" id="GO:0006935">
    <property type="term" value="P:chemotaxis"/>
    <property type="evidence" value="ECO:0007669"/>
    <property type="project" value="UniProtKB-ARBA"/>
</dbReference>
<keyword evidence="8" id="KW-0175">Coiled coil</keyword>
<evidence type="ECO:0000256" key="9">
    <source>
        <dbReference type="SAM" id="Phobius"/>
    </source>
</evidence>
<dbReference type="InterPro" id="IPR010910">
    <property type="entry name" value="Nitrate/nitrite_sensing_bac"/>
</dbReference>
<evidence type="ECO:0000256" key="2">
    <source>
        <dbReference type="ARBA" id="ARBA00022692"/>
    </source>
</evidence>
<dbReference type="SMART" id="SM00283">
    <property type="entry name" value="MA"/>
    <property type="match status" value="1"/>
</dbReference>
<dbReference type="PROSITE" id="PS50906">
    <property type="entry name" value="NIT"/>
    <property type="match status" value="1"/>
</dbReference>
<proteinExistence type="inferred from homology"/>
<dbReference type="STRING" id="1381081.BIY22_08450"/>
<dbReference type="GO" id="GO:0007165">
    <property type="term" value="P:signal transduction"/>
    <property type="evidence" value="ECO:0007669"/>
    <property type="project" value="UniProtKB-KW"/>
</dbReference>
<dbReference type="GO" id="GO:0016020">
    <property type="term" value="C:membrane"/>
    <property type="evidence" value="ECO:0007669"/>
    <property type="project" value="UniProtKB-SubCell"/>
</dbReference>
<feature type="domain" description="NIT" evidence="11">
    <location>
        <begin position="54"/>
        <end position="303"/>
    </location>
</feature>
<keyword evidence="4 9" id="KW-0472">Membrane</keyword>
<dbReference type="InterPro" id="IPR013587">
    <property type="entry name" value="Nitrate/nitrite_sensing"/>
</dbReference>
<dbReference type="Pfam" id="PF08376">
    <property type="entry name" value="NIT"/>
    <property type="match status" value="1"/>
</dbReference>
<protein>
    <submittedName>
        <fullName evidence="12">Chemotaxis protein</fullName>
    </submittedName>
</protein>
<evidence type="ECO:0000259" key="11">
    <source>
        <dbReference type="PROSITE" id="PS50906"/>
    </source>
</evidence>
<sequence length="665" mass="72893">MQSILRRFPLYLIVSFAVTIPVTIAVTLAVLDIIALNAKSQTTIKDEQLVNLVIRYDDLAHNLAVERGLTAGVLGSKGNPEIVNNLSKQRTKVDNTINNLKQFKSTVLPSSLINTLLIDIDKQLARLSQVRQGVDQLQPQIAPFGYYSNLNQLIIDNIDLLISETRSHELSALGKSLISVVIMKERAGQVRGALNGVFARGSASPVVYANIKGYIQSGDYAQRSAKIIMPDEFLNQLSQLQTNSAWQDVEKIQQQFLSQSNTLDAIQGPKATDWFPMATKRIGLLNQLRNAVQDDMQTYASNVSAQSIFNRNLLVVGTAVGALLIGLLLFLVVSGLRYRVGKIKSDLNAMSEQKDLTCQLNSNGHDEISSIAGNINKLISNLKHLLFEVTKTNDHNTERLVRIVSSAEQLERSSHSTIAKCDNIATAMTELAQSSVGIAESAERAMDDTNAMNQQVQACQQQSERSFESVQSLIDQINATEQCMSELANDTQSIGQIVETINGVSEQTNLLALNAAIEAARAGEHGRGFAVVSSEVRDLAQRSQEATENIEKLLAKISEKTRFSVESMTKSKQASDVTFASVKHVNESVSMLEASIEQVDSHISSIAQSTIEQSKACEAIDKDVDILNEIAHQTSSQADDLNHIVNGYQAEADELKEQLDRFKLA</sequence>
<evidence type="ECO:0000256" key="8">
    <source>
        <dbReference type="SAM" id="Coils"/>
    </source>
</evidence>
<feature type="coiled-coil region" evidence="8">
    <location>
        <begin position="638"/>
        <end position="665"/>
    </location>
</feature>
<comment type="caution">
    <text evidence="12">The sequence shown here is derived from an EMBL/GenBank/DDBJ whole genome shotgun (WGS) entry which is preliminary data.</text>
</comment>
<keyword evidence="2 9" id="KW-0812">Transmembrane</keyword>
<evidence type="ECO:0000259" key="10">
    <source>
        <dbReference type="PROSITE" id="PS50111"/>
    </source>
</evidence>
<keyword evidence="3 9" id="KW-1133">Transmembrane helix</keyword>
<evidence type="ECO:0000256" key="1">
    <source>
        <dbReference type="ARBA" id="ARBA00004141"/>
    </source>
</evidence>
<comment type="subcellular location">
    <subcellularLocation>
        <location evidence="1">Membrane</location>
        <topology evidence="1">Multi-pass membrane protein</topology>
    </subcellularLocation>
</comment>
<comment type="similarity">
    <text evidence="6">Belongs to the methyl-accepting chemotaxis (MCP) protein family.</text>
</comment>
<dbReference type="InterPro" id="IPR004089">
    <property type="entry name" value="MCPsignal_dom"/>
</dbReference>